<keyword evidence="5" id="KW-1185">Reference proteome</keyword>
<evidence type="ECO:0000256" key="1">
    <source>
        <dbReference type="ARBA" id="ARBA00006738"/>
    </source>
</evidence>
<reference evidence="3" key="2">
    <citation type="submission" date="2021-08" db="EMBL/GenBank/DDBJ databases">
        <title>Prevotella lacticifex sp. nov., isolated from rumen of cow.</title>
        <authorList>
            <person name="Shinkai T."/>
            <person name="Ikeyama N."/>
            <person name="Kumagai M."/>
            <person name="Ohmori H."/>
            <person name="Sakamoto M."/>
            <person name="Ohkuma M."/>
            <person name="Mitsumori M."/>
        </authorList>
    </citation>
    <scope>NUCLEOTIDE SEQUENCE</scope>
    <source>
        <strain evidence="3">DSM 11371</strain>
    </source>
</reference>
<dbReference type="RefSeq" id="WP_027453330.1">
    <property type="nucleotide sequence ID" value="NZ_BPTR01000001.1"/>
</dbReference>
<dbReference type="GO" id="GO:0003676">
    <property type="term" value="F:nucleic acid binding"/>
    <property type="evidence" value="ECO:0007669"/>
    <property type="project" value="InterPro"/>
</dbReference>
<protein>
    <recommendedName>
        <fullName evidence="2">UPF0102 protein CIK91_02185</fullName>
    </recommendedName>
</protein>
<dbReference type="PANTHER" id="PTHR34039:SF1">
    <property type="entry name" value="UPF0102 PROTEIN YRAN"/>
    <property type="match status" value="1"/>
</dbReference>
<evidence type="ECO:0000313" key="3">
    <source>
        <dbReference type="EMBL" id="GJG28102.1"/>
    </source>
</evidence>
<keyword evidence="4" id="KW-0540">Nuclease</keyword>
<dbReference type="Proteomes" id="UP000887043">
    <property type="component" value="Unassembled WGS sequence"/>
</dbReference>
<evidence type="ECO:0000256" key="2">
    <source>
        <dbReference type="HAMAP-Rule" id="MF_00048"/>
    </source>
</evidence>
<comment type="similarity">
    <text evidence="1 2">Belongs to the UPF0102 family.</text>
</comment>
<reference evidence="4 5" key="1">
    <citation type="submission" date="2017-08" db="EMBL/GenBank/DDBJ databases">
        <title>Comparative genomics of non-oral Prevotella species.</title>
        <authorList>
            <person name="Accetto T."/>
            <person name="Nograsek B."/>
            <person name="Avgustin G."/>
        </authorList>
    </citation>
    <scope>NUCLEOTIDE SEQUENCE [LARGE SCALE GENOMIC DNA]</scope>
    <source>
        <strain evidence="4 5">TC1-1</strain>
    </source>
</reference>
<proteinExistence type="inferred from homology"/>
<dbReference type="PANTHER" id="PTHR34039">
    <property type="entry name" value="UPF0102 PROTEIN YRAN"/>
    <property type="match status" value="1"/>
</dbReference>
<organism evidence="3 6">
    <name type="scientific">Segatella bryantii</name>
    <name type="common">Prevotella bryantii</name>
    <dbReference type="NCBI Taxonomy" id="77095"/>
    <lineage>
        <taxon>Bacteria</taxon>
        <taxon>Pseudomonadati</taxon>
        <taxon>Bacteroidota</taxon>
        <taxon>Bacteroidia</taxon>
        <taxon>Bacteroidales</taxon>
        <taxon>Prevotellaceae</taxon>
        <taxon>Segatella</taxon>
    </lineage>
</organism>
<keyword evidence="4" id="KW-0255">Endonuclease</keyword>
<dbReference type="CDD" id="cd20736">
    <property type="entry name" value="PoNe_Nuclease"/>
    <property type="match status" value="1"/>
</dbReference>
<dbReference type="HAMAP" id="MF_00048">
    <property type="entry name" value="UPF0102"/>
    <property type="match status" value="1"/>
</dbReference>
<evidence type="ECO:0000313" key="6">
    <source>
        <dbReference type="Proteomes" id="UP000887043"/>
    </source>
</evidence>
<dbReference type="SUPFAM" id="SSF52980">
    <property type="entry name" value="Restriction endonuclease-like"/>
    <property type="match status" value="1"/>
</dbReference>
<dbReference type="Pfam" id="PF02021">
    <property type="entry name" value="UPF0102"/>
    <property type="match status" value="1"/>
</dbReference>
<dbReference type="Proteomes" id="UP000216189">
    <property type="component" value="Unassembled WGS sequence"/>
</dbReference>
<dbReference type="EMBL" id="NPJF01000020">
    <property type="protein sequence ID" value="OYP56522.1"/>
    <property type="molecule type" value="Genomic_DNA"/>
</dbReference>
<keyword evidence="4" id="KW-0378">Hydrolase</keyword>
<dbReference type="GeneID" id="72480763"/>
<dbReference type="GO" id="GO:0004519">
    <property type="term" value="F:endonuclease activity"/>
    <property type="evidence" value="ECO:0007669"/>
    <property type="project" value="UniProtKB-KW"/>
</dbReference>
<sequence>MAEHNDLGAWGEDKAQEYLESEDYVILERDWKDGKRDLDIIAETPDGELIVFVEVKTRTVNDGQMPEEAVDLAKIKNLRSAANVYVKTYEVDKPLRFDIISITGSDGIVQRFKHIEDAFNPLLF</sequence>
<dbReference type="EMBL" id="BPTR01000001">
    <property type="protein sequence ID" value="GJG28102.1"/>
    <property type="molecule type" value="Genomic_DNA"/>
</dbReference>
<dbReference type="AlphaFoldDB" id="A0AA37MLP3"/>
<dbReference type="Gene3D" id="3.40.1350.10">
    <property type="match status" value="1"/>
</dbReference>
<comment type="caution">
    <text evidence="3">The sequence shown here is derived from an EMBL/GenBank/DDBJ whole genome shotgun (WGS) entry which is preliminary data.</text>
</comment>
<evidence type="ECO:0000313" key="4">
    <source>
        <dbReference type="EMBL" id="OYP56522.1"/>
    </source>
</evidence>
<evidence type="ECO:0000313" key="5">
    <source>
        <dbReference type="Proteomes" id="UP000216189"/>
    </source>
</evidence>
<accession>A0AA37MLP3</accession>
<dbReference type="InterPro" id="IPR003509">
    <property type="entry name" value="UPF0102_YraN-like"/>
</dbReference>
<gene>
    <name evidence="4" type="ORF">CIK91_02185</name>
    <name evidence="3" type="ORF">PRRU23_18020</name>
</gene>
<name>A0AA37MLP3_SEGBR</name>
<dbReference type="InterPro" id="IPR011335">
    <property type="entry name" value="Restrct_endonuc-II-like"/>
</dbReference>
<dbReference type="InterPro" id="IPR011856">
    <property type="entry name" value="tRNA_endonuc-like_dom_sf"/>
</dbReference>